<dbReference type="AlphaFoldDB" id="A0A5M9QST5"/>
<accession>A0A5M9QST5</accession>
<gene>
    <name evidence="1" type="ORF">F4V45_01160</name>
</gene>
<reference evidence="1 2" key="1">
    <citation type="submission" date="2019-09" db="EMBL/GenBank/DDBJ databases">
        <title>Draft genome sequence of various Type strains from the CCUG.</title>
        <authorList>
            <person name="Pineiro-Iglesias B."/>
            <person name="Tunovic T."/>
            <person name="Unosson C."/>
            <person name="Inganas E."/>
            <person name="Ohlen M."/>
            <person name="Cardew S."/>
            <person name="Jensie-Markopoulos S."/>
            <person name="Salva-Serra F."/>
            <person name="Jaen-Luchoro D."/>
            <person name="Karlsson R."/>
            <person name="Svensson-Stadler L."/>
            <person name="Chun J."/>
            <person name="Moore E."/>
        </authorList>
    </citation>
    <scope>NUCLEOTIDE SEQUENCE [LARGE SCALE GENOMIC DNA]</scope>
    <source>
        <strain evidence="1 2">CCUG 32756T</strain>
    </source>
</reference>
<name>A0A5M9QST5_9HELI</name>
<sequence length="253" mass="29345">MQEIIITLKIQKQQALRLETLSNAILSLHHSLSNFVEMDKGLGGVELQLKSVEKGSDVFNFLVHIGSLLPPNECISAINAYFELWHNLKTIKQQSIEQISQEKYIDKAMAKDLANIISLHNIGADAQITNNFNNTHITINQNTFKIYSDNLECIAKIKGFDEKIEAKTIFENMLIEFYQTTNTQKPKAYKAYCYNLSKSAKNIFIDDDRLKQEMLENPYHYEFLVDLEVYKDENDRIKTYRAYNYKEKIAKQA</sequence>
<dbReference type="RefSeq" id="WP_150336691.1">
    <property type="nucleotide sequence ID" value="NZ_VXKE01000004.1"/>
</dbReference>
<organism evidence="1 2">
    <name type="scientific">Helicobacter canis</name>
    <dbReference type="NCBI Taxonomy" id="29419"/>
    <lineage>
        <taxon>Bacteria</taxon>
        <taxon>Pseudomonadati</taxon>
        <taxon>Campylobacterota</taxon>
        <taxon>Epsilonproteobacteria</taxon>
        <taxon>Campylobacterales</taxon>
        <taxon>Helicobacteraceae</taxon>
        <taxon>Helicobacter</taxon>
    </lineage>
</organism>
<proteinExistence type="predicted"/>
<evidence type="ECO:0000313" key="2">
    <source>
        <dbReference type="Proteomes" id="UP000323707"/>
    </source>
</evidence>
<evidence type="ECO:0000313" key="1">
    <source>
        <dbReference type="EMBL" id="KAA8711119.1"/>
    </source>
</evidence>
<dbReference type="EMBL" id="VXKE01000004">
    <property type="protein sequence ID" value="KAA8711119.1"/>
    <property type="molecule type" value="Genomic_DNA"/>
</dbReference>
<protein>
    <submittedName>
        <fullName evidence="1">Uncharacterized protein</fullName>
    </submittedName>
</protein>
<dbReference type="Proteomes" id="UP000323707">
    <property type="component" value="Unassembled WGS sequence"/>
</dbReference>
<comment type="caution">
    <text evidence="1">The sequence shown here is derived from an EMBL/GenBank/DDBJ whole genome shotgun (WGS) entry which is preliminary data.</text>
</comment>